<keyword evidence="5" id="KW-0496">Mitochondrion</keyword>
<sequence length="285" mass="30770">MVPSCLHSMQAVRAVKAVVSKTGLLPCGIQRTLRAGLIGMKKGMTATWDQHGKRHPLTLLHFGNNQVVQIKRPEVDGYSALQIGAFDCTPKNVNKPLQFHFQAAGVPPKRVLKEFPVTPDAVLPVGTEIGVRHFVAGQYVDITGISIGKGFQGAMKRWGFSGGPASHGASLSHRSLGSTGHRKTPSKTWKKKKMHGHMGNDRITTLNMLVYFVDPVNQLIAVRGAVPGHAEGYIFVRDAIRLKQHTHNQTLAPPVPTAPPPASPDDLAVTACPAVQFTNPFAVPE</sequence>
<dbReference type="Gene3D" id="2.40.30.10">
    <property type="entry name" value="Translation factors"/>
    <property type="match status" value="1"/>
</dbReference>
<dbReference type="FunFam" id="3.30.160.810:FF:000001">
    <property type="entry name" value="50S ribosomal protein L3"/>
    <property type="match status" value="1"/>
</dbReference>
<evidence type="ECO:0000256" key="5">
    <source>
        <dbReference type="ARBA" id="ARBA00023128"/>
    </source>
</evidence>
<dbReference type="PANTHER" id="PTHR11229">
    <property type="entry name" value="50S RIBOSOMAL PROTEIN L3"/>
    <property type="match status" value="1"/>
</dbReference>
<dbReference type="SUPFAM" id="SSF50447">
    <property type="entry name" value="Translation proteins"/>
    <property type="match status" value="1"/>
</dbReference>
<dbReference type="GO" id="GO:0003735">
    <property type="term" value="F:structural constituent of ribosome"/>
    <property type="evidence" value="ECO:0007669"/>
    <property type="project" value="InterPro"/>
</dbReference>
<keyword evidence="4 8" id="KW-0689">Ribosomal protein</keyword>
<dbReference type="InterPro" id="IPR000597">
    <property type="entry name" value="Ribosomal_uL3"/>
</dbReference>
<gene>
    <name evidence="10" type="ORF">CCUR1050_LOCUS17224</name>
</gene>
<dbReference type="EMBL" id="HBEZ01031075">
    <property type="protein sequence ID" value="CAD8639540.1"/>
    <property type="molecule type" value="Transcribed_RNA"/>
</dbReference>
<dbReference type="PROSITE" id="PS00474">
    <property type="entry name" value="RIBOSOMAL_L3"/>
    <property type="match status" value="1"/>
</dbReference>
<dbReference type="PANTHER" id="PTHR11229:SF8">
    <property type="entry name" value="LARGE RIBOSOMAL SUBUNIT PROTEIN UL3M"/>
    <property type="match status" value="1"/>
</dbReference>
<keyword evidence="3" id="KW-0809">Transit peptide</keyword>
<dbReference type="FunFam" id="2.40.30.10:FF:000004">
    <property type="entry name" value="50S ribosomal protein L3"/>
    <property type="match status" value="1"/>
</dbReference>
<feature type="region of interest" description="Disordered" evidence="9">
    <location>
        <begin position="165"/>
        <end position="196"/>
    </location>
</feature>
<evidence type="ECO:0000256" key="2">
    <source>
        <dbReference type="ARBA" id="ARBA00006540"/>
    </source>
</evidence>
<evidence type="ECO:0000313" key="10">
    <source>
        <dbReference type="EMBL" id="CAD8639540.1"/>
    </source>
</evidence>
<evidence type="ECO:0000256" key="1">
    <source>
        <dbReference type="ARBA" id="ARBA00004173"/>
    </source>
</evidence>
<feature type="compositionally biased region" description="Basic residues" evidence="9">
    <location>
        <begin position="180"/>
        <end position="196"/>
    </location>
</feature>
<evidence type="ECO:0000256" key="3">
    <source>
        <dbReference type="ARBA" id="ARBA00022946"/>
    </source>
</evidence>
<dbReference type="Gene3D" id="3.30.160.810">
    <property type="match status" value="1"/>
</dbReference>
<dbReference type="InterPro" id="IPR009000">
    <property type="entry name" value="Transl_B-barrel_sf"/>
</dbReference>
<dbReference type="NCBIfam" id="TIGR03625">
    <property type="entry name" value="L3_bact"/>
    <property type="match status" value="1"/>
</dbReference>
<evidence type="ECO:0000256" key="7">
    <source>
        <dbReference type="ARBA" id="ARBA00035209"/>
    </source>
</evidence>
<dbReference type="AlphaFoldDB" id="A0A7S0MEV8"/>
<organism evidence="10">
    <name type="scientific">Cryptomonas curvata</name>
    <dbReference type="NCBI Taxonomy" id="233186"/>
    <lineage>
        <taxon>Eukaryota</taxon>
        <taxon>Cryptophyceae</taxon>
        <taxon>Cryptomonadales</taxon>
        <taxon>Cryptomonadaceae</taxon>
        <taxon>Cryptomonas</taxon>
    </lineage>
</organism>
<reference evidence="10" key="1">
    <citation type="submission" date="2021-01" db="EMBL/GenBank/DDBJ databases">
        <authorList>
            <person name="Corre E."/>
            <person name="Pelletier E."/>
            <person name="Niang G."/>
            <person name="Scheremetjew M."/>
            <person name="Finn R."/>
            <person name="Kale V."/>
            <person name="Holt S."/>
            <person name="Cochrane G."/>
            <person name="Meng A."/>
            <person name="Brown T."/>
            <person name="Cohen L."/>
        </authorList>
    </citation>
    <scope>NUCLEOTIDE SEQUENCE</scope>
    <source>
        <strain evidence="10">CCAP979/52</strain>
    </source>
</reference>
<dbReference type="HAMAP" id="MF_01325_B">
    <property type="entry name" value="Ribosomal_uL3_B"/>
    <property type="match status" value="1"/>
</dbReference>
<comment type="similarity">
    <text evidence="2 8">Belongs to the universal ribosomal protein uL3 family.</text>
</comment>
<dbReference type="InterPro" id="IPR019927">
    <property type="entry name" value="Ribosomal_uL3_bac/org-type"/>
</dbReference>
<evidence type="ECO:0000256" key="4">
    <source>
        <dbReference type="ARBA" id="ARBA00022980"/>
    </source>
</evidence>
<dbReference type="Pfam" id="PF00297">
    <property type="entry name" value="Ribosomal_L3"/>
    <property type="match status" value="1"/>
</dbReference>
<protein>
    <recommendedName>
        <fullName evidence="7">Large ribosomal subunit protein uL3m</fullName>
    </recommendedName>
</protein>
<evidence type="ECO:0000256" key="6">
    <source>
        <dbReference type="ARBA" id="ARBA00023274"/>
    </source>
</evidence>
<dbReference type="GO" id="GO:0006412">
    <property type="term" value="P:translation"/>
    <property type="evidence" value="ECO:0007669"/>
    <property type="project" value="InterPro"/>
</dbReference>
<accession>A0A7S0MEV8</accession>
<evidence type="ECO:0000256" key="8">
    <source>
        <dbReference type="RuleBase" id="RU003905"/>
    </source>
</evidence>
<name>A0A7S0MEV8_9CRYP</name>
<dbReference type="GO" id="GO:0005762">
    <property type="term" value="C:mitochondrial large ribosomal subunit"/>
    <property type="evidence" value="ECO:0007669"/>
    <property type="project" value="TreeGrafter"/>
</dbReference>
<evidence type="ECO:0000256" key="9">
    <source>
        <dbReference type="SAM" id="MobiDB-lite"/>
    </source>
</evidence>
<dbReference type="InterPro" id="IPR019926">
    <property type="entry name" value="Ribosomal_uL3_CS"/>
</dbReference>
<comment type="subcellular location">
    <subcellularLocation>
        <location evidence="1">Mitochondrion</location>
    </subcellularLocation>
</comment>
<proteinExistence type="inferred from homology"/>
<keyword evidence="6 8" id="KW-0687">Ribonucleoprotein</keyword>